<sequence>MAILTAEEFVSQVERGMALFLDINPPQIYSKGHPAGTYNFPFHRRAWGEEVKRALNGQNPPIGLYADNPAVIQAAVESLEQAGLNVVFTWDKGLQAWQDAKLPVERVIDLTVDELRQNLDKYVVIDVREAYELRTGKIPGALHIPMGQIQNRINELDKDKTYAIVCASGGRSSSVAAWMSQQGYNVANVVGGMSLWLGGGHPVERP</sequence>
<dbReference type="RefSeq" id="WP_020373865.1">
    <property type="nucleotide sequence ID" value="NZ_FWWY01000001.1"/>
</dbReference>
<feature type="domain" description="Rhodanese" evidence="1">
    <location>
        <begin position="14"/>
        <end position="106"/>
    </location>
</feature>
<dbReference type="InterPro" id="IPR036873">
    <property type="entry name" value="Rhodanese-like_dom_sf"/>
</dbReference>
<dbReference type="STRING" id="28034.BFX07_08550"/>
<proteinExistence type="predicted"/>
<dbReference type="Pfam" id="PF00581">
    <property type="entry name" value="Rhodanese"/>
    <property type="match status" value="2"/>
</dbReference>
<dbReference type="PANTHER" id="PTHR43031">
    <property type="entry name" value="FAD-DEPENDENT OXIDOREDUCTASE"/>
    <property type="match status" value="1"/>
</dbReference>
<evidence type="ECO:0000259" key="1">
    <source>
        <dbReference type="PROSITE" id="PS50206"/>
    </source>
</evidence>
<dbReference type="GO" id="GO:0016740">
    <property type="term" value="F:transferase activity"/>
    <property type="evidence" value="ECO:0007669"/>
    <property type="project" value="UniProtKB-KW"/>
</dbReference>
<keyword evidence="3" id="KW-1185">Reference proteome</keyword>
<dbReference type="AlphaFoldDB" id="A0A1W1WHE8"/>
<organism evidence="2 3">
    <name type="scientific">Sulfobacillus thermosulfidooxidans (strain DSM 9293 / VKM B-1269 / AT-1)</name>
    <dbReference type="NCBI Taxonomy" id="929705"/>
    <lineage>
        <taxon>Bacteria</taxon>
        <taxon>Bacillati</taxon>
        <taxon>Bacillota</taxon>
        <taxon>Clostridia</taxon>
        <taxon>Eubacteriales</taxon>
        <taxon>Clostridiales Family XVII. Incertae Sedis</taxon>
        <taxon>Sulfobacillus</taxon>
    </lineage>
</organism>
<dbReference type="Proteomes" id="UP000192660">
    <property type="component" value="Unassembled WGS sequence"/>
</dbReference>
<evidence type="ECO:0000313" key="2">
    <source>
        <dbReference type="EMBL" id="SMC05602.1"/>
    </source>
</evidence>
<dbReference type="SMART" id="SM00450">
    <property type="entry name" value="RHOD"/>
    <property type="match status" value="2"/>
</dbReference>
<accession>A0A1W1WHE8</accession>
<gene>
    <name evidence="2" type="ORF">SAMN00768000_2335</name>
</gene>
<reference evidence="3" key="1">
    <citation type="submission" date="2017-04" db="EMBL/GenBank/DDBJ databases">
        <authorList>
            <person name="Varghese N."/>
            <person name="Submissions S."/>
        </authorList>
    </citation>
    <scope>NUCLEOTIDE SEQUENCE [LARGE SCALE GENOMIC DNA]</scope>
    <source>
        <strain evidence="3">DSM 9293</strain>
    </source>
</reference>
<feature type="domain" description="Rhodanese" evidence="1">
    <location>
        <begin position="118"/>
        <end position="205"/>
    </location>
</feature>
<dbReference type="CDD" id="cd00158">
    <property type="entry name" value="RHOD"/>
    <property type="match status" value="1"/>
</dbReference>
<dbReference type="PROSITE" id="PS50206">
    <property type="entry name" value="RHODANESE_3"/>
    <property type="match status" value="2"/>
</dbReference>
<dbReference type="Gene3D" id="3.40.250.10">
    <property type="entry name" value="Rhodanese-like domain"/>
    <property type="match status" value="2"/>
</dbReference>
<dbReference type="PANTHER" id="PTHR43031:SF17">
    <property type="entry name" value="SULFURTRANSFERASE YTWF-RELATED"/>
    <property type="match status" value="1"/>
</dbReference>
<keyword evidence="2" id="KW-0808">Transferase</keyword>
<evidence type="ECO:0000313" key="3">
    <source>
        <dbReference type="Proteomes" id="UP000192660"/>
    </source>
</evidence>
<dbReference type="InterPro" id="IPR050229">
    <property type="entry name" value="GlpE_sulfurtransferase"/>
</dbReference>
<dbReference type="EMBL" id="FWWY01000001">
    <property type="protein sequence ID" value="SMC05602.1"/>
    <property type="molecule type" value="Genomic_DNA"/>
</dbReference>
<dbReference type="SUPFAM" id="SSF52821">
    <property type="entry name" value="Rhodanese/Cell cycle control phosphatase"/>
    <property type="match status" value="2"/>
</dbReference>
<dbReference type="InterPro" id="IPR001763">
    <property type="entry name" value="Rhodanese-like_dom"/>
</dbReference>
<name>A0A1W1WHE8_SULTA</name>
<protein>
    <submittedName>
        <fullName evidence="2">Rhodanese-related sulfurtransferase</fullName>
    </submittedName>
</protein>